<feature type="domain" description="Outer membrane protein beta-barrel" evidence="2">
    <location>
        <begin position="56"/>
        <end position="202"/>
    </location>
</feature>
<sequence length="224" mass="24918">MKKVISTVILTLLIAWTAMAQSRSGRESDYRFAFVLNPQISWLKSDHGAADVNGNLMGYNFGVVMDKFFAKNYAISTGLTINTTGGKLRYNDNNEPIDFTVGGEIVALPPNSTFEYRLKYLEVPFSLKLQTNDFQRASYYGIFGLSGQVNIKTNDGAGKNINDEVRKFNFGYQFGGGMQYSIGGDAYLMFGLTYNQGLSDVTSNKTIDDKANLNRLVFNFGVIF</sequence>
<accession>A0A521DB42</accession>
<feature type="chain" id="PRO_5022110048" evidence="1">
    <location>
        <begin position="21"/>
        <end position="224"/>
    </location>
</feature>
<keyword evidence="1" id="KW-0732">Signal</keyword>
<evidence type="ECO:0000313" key="3">
    <source>
        <dbReference type="EMBL" id="SMO68822.1"/>
    </source>
</evidence>
<feature type="signal peptide" evidence="1">
    <location>
        <begin position="1"/>
        <end position="20"/>
    </location>
</feature>
<gene>
    <name evidence="3" type="ORF">SAMN06265379_1058</name>
</gene>
<evidence type="ECO:0000313" key="4">
    <source>
        <dbReference type="Proteomes" id="UP000319040"/>
    </source>
</evidence>
<protein>
    <submittedName>
        <fullName evidence="3">Outer membrane protein beta-barrel domain-containing protein</fullName>
    </submittedName>
</protein>
<dbReference type="InterPro" id="IPR025665">
    <property type="entry name" value="Beta-barrel_OMP_2"/>
</dbReference>
<dbReference type="Proteomes" id="UP000319040">
    <property type="component" value="Unassembled WGS sequence"/>
</dbReference>
<dbReference type="AlphaFoldDB" id="A0A521DB42"/>
<evidence type="ECO:0000259" key="2">
    <source>
        <dbReference type="Pfam" id="PF13568"/>
    </source>
</evidence>
<dbReference type="EMBL" id="FXTB01000005">
    <property type="protein sequence ID" value="SMO68822.1"/>
    <property type="molecule type" value="Genomic_DNA"/>
</dbReference>
<evidence type="ECO:0000256" key="1">
    <source>
        <dbReference type="SAM" id="SignalP"/>
    </source>
</evidence>
<keyword evidence="4" id="KW-1185">Reference proteome</keyword>
<dbReference type="OrthoDB" id="978236at2"/>
<dbReference type="RefSeq" id="WP_142533473.1">
    <property type="nucleotide sequence ID" value="NZ_FXTB01000005.1"/>
</dbReference>
<reference evidence="3 4" key="1">
    <citation type="submission" date="2017-05" db="EMBL/GenBank/DDBJ databases">
        <authorList>
            <person name="Varghese N."/>
            <person name="Submissions S."/>
        </authorList>
    </citation>
    <scope>NUCLEOTIDE SEQUENCE [LARGE SCALE GENOMIC DNA]</scope>
    <source>
        <strain evidence="3 4">DSM 27040</strain>
    </source>
</reference>
<proteinExistence type="predicted"/>
<name>A0A521DB42_SACCC</name>
<dbReference type="Pfam" id="PF13568">
    <property type="entry name" value="OMP_b-brl_2"/>
    <property type="match status" value="1"/>
</dbReference>
<organism evidence="3 4">
    <name type="scientific">Saccharicrinis carchari</name>
    <dbReference type="NCBI Taxonomy" id="1168039"/>
    <lineage>
        <taxon>Bacteria</taxon>
        <taxon>Pseudomonadati</taxon>
        <taxon>Bacteroidota</taxon>
        <taxon>Bacteroidia</taxon>
        <taxon>Marinilabiliales</taxon>
        <taxon>Marinilabiliaceae</taxon>
        <taxon>Saccharicrinis</taxon>
    </lineage>
</organism>